<keyword evidence="3" id="KW-0804">Transcription</keyword>
<proteinExistence type="predicted"/>
<dbReference type="PROSITE" id="PS51063">
    <property type="entry name" value="HTH_CRP_2"/>
    <property type="match status" value="1"/>
</dbReference>
<dbReference type="InterPro" id="IPR012318">
    <property type="entry name" value="HTH_CRP"/>
</dbReference>
<dbReference type="InterPro" id="IPR036388">
    <property type="entry name" value="WH-like_DNA-bd_sf"/>
</dbReference>
<dbReference type="InterPro" id="IPR000595">
    <property type="entry name" value="cNMP-bd_dom"/>
</dbReference>
<evidence type="ECO:0000313" key="6">
    <source>
        <dbReference type="Proteomes" id="UP001333818"/>
    </source>
</evidence>
<dbReference type="GO" id="GO:0003700">
    <property type="term" value="F:DNA-binding transcription factor activity"/>
    <property type="evidence" value="ECO:0007669"/>
    <property type="project" value="InterPro"/>
</dbReference>
<dbReference type="GO" id="GO:0003677">
    <property type="term" value="F:DNA binding"/>
    <property type="evidence" value="ECO:0007669"/>
    <property type="project" value="UniProtKB-KW"/>
</dbReference>
<accession>A0AAW9Q3C1</accession>
<evidence type="ECO:0000256" key="3">
    <source>
        <dbReference type="ARBA" id="ARBA00023163"/>
    </source>
</evidence>
<evidence type="ECO:0000256" key="2">
    <source>
        <dbReference type="ARBA" id="ARBA00023125"/>
    </source>
</evidence>
<dbReference type="SUPFAM" id="SSF51206">
    <property type="entry name" value="cAMP-binding domain-like"/>
    <property type="match status" value="1"/>
</dbReference>
<gene>
    <name evidence="5" type="ORF">V2H45_18310</name>
</gene>
<dbReference type="InterPro" id="IPR018335">
    <property type="entry name" value="Tscrpt_reg_HTH_Crp-type_CS"/>
</dbReference>
<dbReference type="RefSeq" id="WP_330485134.1">
    <property type="nucleotide sequence ID" value="NZ_JAZBJZ010000089.1"/>
</dbReference>
<dbReference type="InterPro" id="IPR036390">
    <property type="entry name" value="WH_DNA-bd_sf"/>
</dbReference>
<dbReference type="Proteomes" id="UP001333818">
    <property type="component" value="Unassembled WGS sequence"/>
</dbReference>
<dbReference type="SUPFAM" id="SSF46785">
    <property type="entry name" value="Winged helix' DNA-binding domain"/>
    <property type="match status" value="1"/>
</dbReference>
<sequence>MTTVLSFPSPLHPSNDINTYLFSRHSMLPYSPDFLWQIESGIVRTLTWFEDGSVVTLGLWGDGDIVGSALSTMNPYDIECLTDVKVKKLPREQWHEATEAMVLHIQRSEEFLKIVHCKQIESALLQLLNWLAKRFGRAVDEGQRIEMRLTHQEIAEIIGATRVTITRTLSNLKKQGVIFVHERFMILSPDQQAFWHYEI</sequence>
<dbReference type="AlphaFoldDB" id="A0AAW9Q3C1"/>
<dbReference type="Gene3D" id="2.60.120.10">
    <property type="entry name" value="Jelly Rolls"/>
    <property type="match status" value="1"/>
</dbReference>
<dbReference type="EMBL" id="JAZBJZ010000089">
    <property type="protein sequence ID" value="MEE3718699.1"/>
    <property type="molecule type" value="Genomic_DNA"/>
</dbReference>
<protein>
    <submittedName>
        <fullName evidence="5">Crp/Fnr family transcriptional regulator</fullName>
    </submittedName>
</protein>
<dbReference type="Gene3D" id="1.10.10.10">
    <property type="entry name" value="Winged helix-like DNA-binding domain superfamily/Winged helix DNA-binding domain"/>
    <property type="match status" value="1"/>
</dbReference>
<dbReference type="PRINTS" id="PR00034">
    <property type="entry name" value="HTHCRP"/>
</dbReference>
<keyword evidence="2" id="KW-0238">DNA-binding</keyword>
<dbReference type="InterPro" id="IPR014710">
    <property type="entry name" value="RmlC-like_jellyroll"/>
</dbReference>
<name>A0AAW9Q3C1_9CYAN</name>
<dbReference type="SMART" id="SM00419">
    <property type="entry name" value="HTH_CRP"/>
    <property type="match status" value="1"/>
</dbReference>
<keyword evidence="6" id="KW-1185">Reference proteome</keyword>
<feature type="domain" description="HTH crp-type" evidence="4">
    <location>
        <begin position="118"/>
        <end position="190"/>
    </location>
</feature>
<dbReference type="PROSITE" id="PS00042">
    <property type="entry name" value="HTH_CRP_1"/>
    <property type="match status" value="1"/>
</dbReference>
<evidence type="ECO:0000256" key="1">
    <source>
        <dbReference type="ARBA" id="ARBA00023015"/>
    </source>
</evidence>
<dbReference type="CDD" id="cd00092">
    <property type="entry name" value="HTH_CRP"/>
    <property type="match status" value="1"/>
</dbReference>
<organism evidence="5 6">
    <name type="scientific">Tumidithrix elongata BACA0141</name>
    <dbReference type="NCBI Taxonomy" id="2716417"/>
    <lineage>
        <taxon>Bacteria</taxon>
        <taxon>Bacillati</taxon>
        <taxon>Cyanobacteriota</taxon>
        <taxon>Cyanophyceae</taxon>
        <taxon>Pseudanabaenales</taxon>
        <taxon>Pseudanabaenaceae</taxon>
        <taxon>Tumidithrix</taxon>
        <taxon>Tumidithrix elongata</taxon>
    </lineage>
</organism>
<keyword evidence="1" id="KW-0805">Transcription regulation</keyword>
<dbReference type="Pfam" id="PF00027">
    <property type="entry name" value="cNMP_binding"/>
    <property type="match status" value="1"/>
</dbReference>
<dbReference type="CDD" id="cd00038">
    <property type="entry name" value="CAP_ED"/>
    <property type="match status" value="1"/>
</dbReference>
<evidence type="ECO:0000259" key="4">
    <source>
        <dbReference type="PROSITE" id="PS51063"/>
    </source>
</evidence>
<evidence type="ECO:0000313" key="5">
    <source>
        <dbReference type="EMBL" id="MEE3718699.1"/>
    </source>
</evidence>
<dbReference type="Pfam" id="PF13545">
    <property type="entry name" value="HTH_Crp_2"/>
    <property type="match status" value="1"/>
</dbReference>
<reference evidence="5" key="1">
    <citation type="submission" date="2024-01" db="EMBL/GenBank/DDBJ databases">
        <title>Bank of Algae and Cyanobacteria of the Azores (BACA) strain genomes.</title>
        <authorList>
            <person name="Luz R."/>
            <person name="Cordeiro R."/>
            <person name="Fonseca A."/>
            <person name="Goncalves V."/>
        </authorList>
    </citation>
    <scope>NUCLEOTIDE SEQUENCE</scope>
    <source>
        <strain evidence="5">BACA0141</strain>
    </source>
</reference>
<dbReference type="InterPro" id="IPR018490">
    <property type="entry name" value="cNMP-bd_dom_sf"/>
</dbReference>
<comment type="caution">
    <text evidence="5">The sequence shown here is derived from an EMBL/GenBank/DDBJ whole genome shotgun (WGS) entry which is preliminary data.</text>
</comment>